<gene>
    <name evidence="1" type="ORF">KUTeg_002979</name>
</gene>
<dbReference type="EMBL" id="JARBDR010000214">
    <property type="protein sequence ID" value="KAJ8317888.1"/>
    <property type="molecule type" value="Genomic_DNA"/>
</dbReference>
<name>A0ABQ9FKS1_TEGGR</name>
<reference evidence="1 2" key="1">
    <citation type="submission" date="2022-12" db="EMBL/GenBank/DDBJ databases">
        <title>Chromosome-level genome of Tegillarca granosa.</title>
        <authorList>
            <person name="Kim J."/>
        </authorList>
    </citation>
    <scope>NUCLEOTIDE SEQUENCE [LARGE SCALE GENOMIC DNA]</scope>
    <source>
        <strain evidence="1">Teg-2019</strain>
        <tissue evidence="1">Adductor muscle</tissue>
    </source>
</reference>
<sequence>MTKLSLPPSEIRYTQESIGRTFGRCTNHAFKPIGETLDELLTGMCSVYSIPNISVIWKNGKYYSAENRRLWVFKKAEELGKCNKESYIPPFKWTTQNDGESLYVRGDPGGSCWKKFTPRLITNNINEIEENGIRDTIKRNCFTNAYSYNGNYSRNSEIENNLLTVATLDTEGRDILSISKYKKTDSPSAIVEMEMEPKTEDFSLPIQNSDSEMCNDINP</sequence>
<evidence type="ECO:0000313" key="1">
    <source>
        <dbReference type="EMBL" id="KAJ8317888.1"/>
    </source>
</evidence>
<accession>A0ABQ9FKS1</accession>
<feature type="non-terminal residue" evidence="1">
    <location>
        <position position="219"/>
    </location>
</feature>
<comment type="caution">
    <text evidence="1">The sequence shown here is derived from an EMBL/GenBank/DDBJ whole genome shotgun (WGS) entry which is preliminary data.</text>
</comment>
<dbReference type="Proteomes" id="UP001217089">
    <property type="component" value="Unassembled WGS sequence"/>
</dbReference>
<evidence type="ECO:0000313" key="2">
    <source>
        <dbReference type="Proteomes" id="UP001217089"/>
    </source>
</evidence>
<keyword evidence="2" id="KW-1185">Reference proteome</keyword>
<protein>
    <submittedName>
        <fullName evidence="1">Uncharacterized protein</fullName>
    </submittedName>
</protein>
<proteinExistence type="predicted"/>
<organism evidence="1 2">
    <name type="scientific">Tegillarca granosa</name>
    <name type="common">Malaysian cockle</name>
    <name type="synonym">Anadara granosa</name>
    <dbReference type="NCBI Taxonomy" id="220873"/>
    <lineage>
        <taxon>Eukaryota</taxon>
        <taxon>Metazoa</taxon>
        <taxon>Spiralia</taxon>
        <taxon>Lophotrochozoa</taxon>
        <taxon>Mollusca</taxon>
        <taxon>Bivalvia</taxon>
        <taxon>Autobranchia</taxon>
        <taxon>Pteriomorphia</taxon>
        <taxon>Arcoida</taxon>
        <taxon>Arcoidea</taxon>
        <taxon>Arcidae</taxon>
        <taxon>Tegillarca</taxon>
    </lineage>
</organism>